<dbReference type="AlphaFoldDB" id="A0A9Q3M7T5"/>
<evidence type="ECO:0000313" key="4">
    <source>
        <dbReference type="Proteomes" id="UP000749740"/>
    </source>
</evidence>
<organism evidence="2 4">
    <name type="scientific">Rhizobium lentis</name>
    <dbReference type="NCBI Taxonomy" id="1138194"/>
    <lineage>
        <taxon>Bacteria</taxon>
        <taxon>Pseudomonadati</taxon>
        <taxon>Pseudomonadota</taxon>
        <taxon>Alphaproteobacteria</taxon>
        <taxon>Hyphomicrobiales</taxon>
        <taxon>Rhizobiaceae</taxon>
        <taxon>Rhizobium/Agrobacterium group</taxon>
        <taxon>Rhizobium</taxon>
    </lineage>
</organism>
<evidence type="ECO:0000313" key="3">
    <source>
        <dbReference type="EMBL" id="MBX5089631.1"/>
    </source>
</evidence>
<name>A0A9Q3M7T5_9HYPH</name>
<dbReference type="GeneID" id="66138280"/>
<dbReference type="RefSeq" id="WP_207242734.1">
    <property type="nucleotide sequence ID" value="NZ_CP071454.1"/>
</dbReference>
<protein>
    <submittedName>
        <fullName evidence="2">Uncharacterized protein</fullName>
    </submittedName>
</protein>
<dbReference type="Proteomes" id="UP000770629">
    <property type="component" value="Unassembled WGS sequence"/>
</dbReference>
<evidence type="ECO:0000313" key="2">
    <source>
        <dbReference type="EMBL" id="MBX5022139.1"/>
    </source>
</evidence>
<feature type="compositionally biased region" description="Basic and acidic residues" evidence="1">
    <location>
        <begin position="68"/>
        <end position="87"/>
    </location>
</feature>
<proteinExistence type="predicted"/>
<dbReference type="EMBL" id="JABDYF010000003">
    <property type="protein sequence ID" value="MBX5089631.1"/>
    <property type="molecule type" value="Genomic_DNA"/>
</dbReference>
<dbReference type="EMBL" id="JABDYC010000001">
    <property type="protein sequence ID" value="MBX5022139.1"/>
    <property type="molecule type" value="Genomic_DNA"/>
</dbReference>
<reference evidence="2 5" key="1">
    <citation type="submission" date="2020-04" db="EMBL/GenBank/DDBJ databases">
        <title>Global-level population genomics: horizontal gene transfer, symbiosis and evolution in Rhizobia.</title>
        <authorList>
            <person name="Gai Y."/>
        </authorList>
    </citation>
    <scope>NUCLEOTIDE SEQUENCE</scope>
    <source>
        <strain evidence="3 5">BLR33</strain>
        <strain evidence="2">BLR57</strain>
    </source>
</reference>
<accession>A0A9Q3M7T5</accession>
<gene>
    <name evidence="3" type="ORF">HJB60_10695</name>
    <name evidence="2" type="ORF">HJB63_06040</name>
</gene>
<comment type="caution">
    <text evidence="2">The sequence shown here is derived from an EMBL/GenBank/DDBJ whole genome shotgun (WGS) entry which is preliminary data.</text>
</comment>
<evidence type="ECO:0000256" key="1">
    <source>
        <dbReference type="SAM" id="MobiDB-lite"/>
    </source>
</evidence>
<dbReference type="Proteomes" id="UP000749740">
    <property type="component" value="Unassembled WGS sequence"/>
</dbReference>
<keyword evidence="5" id="KW-1185">Reference proteome</keyword>
<feature type="compositionally biased region" description="Basic and acidic residues" evidence="1">
    <location>
        <begin position="22"/>
        <end position="49"/>
    </location>
</feature>
<feature type="region of interest" description="Disordered" evidence="1">
    <location>
        <begin position="1"/>
        <end position="95"/>
    </location>
</feature>
<evidence type="ECO:0000313" key="5">
    <source>
        <dbReference type="Proteomes" id="UP000770629"/>
    </source>
</evidence>
<sequence>MCPAANHFDCRPQLDDEADESGGDHARRDSADDHDRSLTRRHFQDRPDDAGNDDIAEGGQNEIIDIQQSERDYRQNGRHGNDDEAFRRISTQLSD</sequence>